<evidence type="ECO:0000313" key="4">
    <source>
        <dbReference type="Proteomes" id="UP001201980"/>
    </source>
</evidence>
<protein>
    <submittedName>
        <fullName evidence="3">Uncharacterized protein</fullName>
    </submittedName>
</protein>
<sequence length="358" mass="40327">MQGFNMGRYVPPDQEGLVSANSLHKKRPPGMRASGEQVVRFEMPFAVWCEHCPKPTLIPQGVRFNAVKTKVGNYYSTPIWAFRIKHVECGGTLVIRTDPKNTAYVVADGGRKRDMGPEDEGGRPSLKDQDREDARQSAFSKLEKTIEDREALAAASERIDWLQEDREQEWKDPYAMNQTLRKQFRVGRHARENEAMENGELRDRLGGISEGLNILPETEEDRRRTALVEFGKGKADEQGTAIERPLFEKRDKSGKEAPVKLTKAEALAKRTREDLAAKVAGSVRKEKDPFLTGNSLKAPPKPPILLALKRKRDTGSNDADVLFKERKIEENLPVTTEELNQPAESTKKIGLVDYSDSE</sequence>
<feature type="compositionally biased region" description="Polar residues" evidence="2">
    <location>
        <begin position="333"/>
        <end position="344"/>
    </location>
</feature>
<comment type="similarity">
    <text evidence="1">Belongs to the CWC16 family.</text>
</comment>
<dbReference type="Proteomes" id="UP001201980">
    <property type="component" value="Unassembled WGS sequence"/>
</dbReference>
<comment type="caution">
    <text evidence="3">The sequence shown here is derived from an EMBL/GenBank/DDBJ whole genome shotgun (WGS) entry which is preliminary data.</text>
</comment>
<feature type="region of interest" description="Disordered" evidence="2">
    <location>
        <begin position="108"/>
        <end position="142"/>
    </location>
</feature>
<dbReference type="PANTHER" id="PTHR12111">
    <property type="entry name" value="SPLICING FACTOR YJU2"/>
    <property type="match status" value="1"/>
</dbReference>
<proteinExistence type="inferred from homology"/>
<dbReference type="Pfam" id="PF04502">
    <property type="entry name" value="Saf4_Yju2"/>
    <property type="match status" value="1"/>
</dbReference>
<dbReference type="GO" id="GO:0000398">
    <property type="term" value="P:mRNA splicing, via spliceosome"/>
    <property type="evidence" value="ECO:0007669"/>
    <property type="project" value="InterPro"/>
</dbReference>
<dbReference type="InterPro" id="IPR007590">
    <property type="entry name" value="Saf4/Yju2"/>
</dbReference>
<evidence type="ECO:0000256" key="2">
    <source>
        <dbReference type="SAM" id="MobiDB-lite"/>
    </source>
</evidence>
<name>A0AAD5WPA0_9PEZI</name>
<dbReference type="GO" id="GO:0071014">
    <property type="term" value="C:post-mRNA release spliceosomal complex"/>
    <property type="evidence" value="ECO:0007669"/>
    <property type="project" value="TreeGrafter"/>
</dbReference>
<dbReference type="GO" id="GO:0005684">
    <property type="term" value="C:U2-type spliceosomal complex"/>
    <property type="evidence" value="ECO:0007669"/>
    <property type="project" value="TreeGrafter"/>
</dbReference>
<dbReference type="AlphaFoldDB" id="A0AAD5WPA0"/>
<organism evidence="3 4">
    <name type="scientific">Zalerion maritima</name>
    <dbReference type="NCBI Taxonomy" id="339359"/>
    <lineage>
        <taxon>Eukaryota</taxon>
        <taxon>Fungi</taxon>
        <taxon>Dikarya</taxon>
        <taxon>Ascomycota</taxon>
        <taxon>Pezizomycotina</taxon>
        <taxon>Sordariomycetes</taxon>
        <taxon>Lulworthiomycetidae</taxon>
        <taxon>Lulworthiales</taxon>
        <taxon>Lulworthiaceae</taxon>
        <taxon>Zalerion</taxon>
    </lineage>
</organism>
<dbReference type="PANTHER" id="PTHR12111:SF2">
    <property type="entry name" value="SPLICING FACTOR YJU2B-RELATED"/>
    <property type="match status" value="1"/>
</dbReference>
<feature type="region of interest" description="Disordered" evidence="2">
    <location>
        <begin position="239"/>
        <end position="267"/>
    </location>
</feature>
<dbReference type="EMBL" id="JAKWBI020000326">
    <property type="protein sequence ID" value="KAJ2896536.1"/>
    <property type="molecule type" value="Genomic_DNA"/>
</dbReference>
<feature type="region of interest" description="Disordered" evidence="2">
    <location>
        <begin position="330"/>
        <end position="358"/>
    </location>
</feature>
<keyword evidence="4" id="KW-1185">Reference proteome</keyword>
<feature type="compositionally biased region" description="Basic and acidic residues" evidence="2">
    <location>
        <begin position="245"/>
        <end position="267"/>
    </location>
</feature>
<accession>A0AAD5WPA0</accession>
<evidence type="ECO:0000313" key="3">
    <source>
        <dbReference type="EMBL" id="KAJ2896536.1"/>
    </source>
</evidence>
<gene>
    <name evidence="3" type="ORF">MKZ38_005444</name>
</gene>
<reference evidence="3" key="1">
    <citation type="submission" date="2022-07" db="EMBL/GenBank/DDBJ databases">
        <title>Draft genome sequence of Zalerion maritima ATCC 34329, a (micro)plastics degrading marine fungus.</title>
        <authorList>
            <person name="Paco A."/>
            <person name="Goncalves M.F.M."/>
            <person name="Rocha-Santos T.A.P."/>
            <person name="Alves A."/>
        </authorList>
    </citation>
    <scope>NUCLEOTIDE SEQUENCE</scope>
    <source>
        <strain evidence="3">ATCC 34329</strain>
    </source>
</reference>
<evidence type="ECO:0000256" key="1">
    <source>
        <dbReference type="ARBA" id="ARBA00005595"/>
    </source>
</evidence>
<feature type="compositionally biased region" description="Basic and acidic residues" evidence="2">
    <location>
        <begin position="109"/>
        <end position="142"/>
    </location>
</feature>